<accession>A0A7M7QHU4</accession>
<dbReference type="EnsemblMetazoa" id="XM_031931104">
    <property type="protein sequence ID" value="XP_031786964"/>
    <property type="gene ID" value="LOC107981090"/>
</dbReference>
<dbReference type="InParanoid" id="A0A7M7QHU4"/>
<dbReference type="InterPro" id="IPR029033">
    <property type="entry name" value="His_PPase_superfam"/>
</dbReference>
<dbReference type="RefSeq" id="XP_031786964.1">
    <property type="nucleotide sequence ID" value="XM_031931104.1"/>
</dbReference>
<evidence type="ECO:0000313" key="2">
    <source>
        <dbReference type="Proteomes" id="UP000002358"/>
    </source>
</evidence>
<dbReference type="SMR" id="A0A7M7QHU4"/>
<protein>
    <submittedName>
        <fullName evidence="1">Uncharacterized protein</fullName>
    </submittedName>
</protein>
<dbReference type="GO" id="GO:0016791">
    <property type="term" value="F:phosphatase activity"/>
    <property type="evidence" value="ECO:0007669"/>
    <property type="project" value="UniProtKB-ARBA"/>
</dbReference>
<dbReference type="SUPFAM" id="SSF53254">
    <property type="entry name" value="Phosphoglycerate mutase-like"/>
    <property type="match status" value="1"/>
</dbReference>
<dbReference type="GeneID" id="107981090"/>
<organism evidence="1 2">
    <name type="scientific">Nasonia vitripennis</name>
    <name type="common">Parasitic wasp</name>
    <dbReference type="NCBI Taxonomy" id="7425"/>
    <lineage>
        <taxon>Eukaryota</taxon>
        <taxon>Metazoa</taxon>
        <taxon>Ecdysozoa</taxon>
        <taxon>Arthropoda</taxon>
        <taxon>Hexapoda</taxon>
        <taxon>Insecta</taxon>
        <taxon>Pterygota</taxon>
        <taxon>Neoptera</taxon>
        <taxon>Endopterygota</taxon>
        <taxon>Hymenoptera</taxon>
        <taxon>Apocrita</taxon>
        <taxon>Proctotrupomorpha</taxon>
        <taxon>Chalcidoidea</taxon>
        <taxon>Pteromalidae</taxon>
        <taxon>Pteromalinae</taxon>
        <taxon>Nasonia</taxon>
    </lineage>
</organism>
<dbReference type="Proteomes" id="UP000002358">
    <property type="component" value="Chromosome 5"/>
</dbReference>
<dbReference type="AlphaFoldDB" id="A0A7M7QHU4"/>
<proteinExistence type="predicted"/>
<dbReference type="Gene3D" id="3.40.50.1240">
    <property type="entry name" value="Phosphoglycerate mutase-like"/>
    <property type="match status" value="1"/>
</dbReference>
<evidence type="ECO:0000313" key="1">
    <source>
        <dbReference type="EnsemblMetazoa" id="XP_031786964"/>
    </source>
</evidence>
<keyword evidence="2" id="KW-1185">Reference proteome</keyword>
<sequence>MYLRSWYPEKQFDFKQLFFLNTLINIQIVQNATLSDWYNPHVHHEITKGAKICIDSLSSTPALARMAGGPLVRRMLENVALKMNNVNKRKIHLFSGHEFTVYAVAKAHSVTLNHSPAFSLAVLHETYRDDRGNAFVKMFYW</sequence>
<name>A0A7M7QHU4_NASVI</name>
<reference evidence="1" key="1">
    <citation type="submission" date="2021-01" db="UniProtKB">
        <authorList>
            <consortium name="EnsemblMetazoa"/>
        </authorList>
    </citation>
    <scope>IDENTIFICATION</scope>
</reference>